<proteinExistence type="predicted"/>
<name>A0A061GEC3_THECC</name>
<evidence type="ECO:0000313" key="3">
    <source>
        <dbReference type="Proteomes" id="UP000026915"/>
    </source>
</evidence>
<dbReference type="EMBL" id="CM001884">
    <property type="protein sequence ID" value="EOY27753.1"/>
    <property type="molecule type" value="Genomic_DNA"/>
</dbReference>
<sequence>MHNTNALICADIFRDMRAHCHACMVLFLSPLFLLFEPVGSGVSGAPSRPFFISVFQLLPSFVLIGPTSWINVAKLDFLQHHFQLVMSFPPLYNLDNRVVVNGSRAKSYGN</sequence>
<feature type="transmembrane region" description="Helical" evidence="1">
    <location>
        <begin position="20"/>
        <end position="38"/>
    </location>
</feature>
<keyword evidence="1" id="KW-1133">Transmembrane helix</keyword>
<keyword evidence="1" id="KW-0812">Transmembrane</keyword>
<evidence type="ECO:0000256" key="1">
    <source>
        <dbReference type="SAM" id="Phobius"/>
    </source>
</evidence>
<protein>
    <submittedName>
        <fullName evidence="2">Uncharacterized protein</fullName>
    </submittedName>
</protein>
<organism evidence="2 3">
    <name type="scientific">Theobroma cacao</name>
    <name type="common">Cacao</name>
    <name type="synonym">Cocoa</name>
    <dbReference type="NCBI Taxonomy" id="3641"/>
    <lineage>
        <taxon>Eukaryota</taxon>
        <taxon>Viridiplantae</taxon>
        <taxon>Streptophyta</taxon>
        <taxon>Embryophyta</taxon>
        <taxon>Tracheophyta</taxon>
        <taxon>Spermatophyta</taxon>
        <taxon>Magnoliopsida</taxon>
        <taxon>eudicotyledons</taxon>
        <taxon>Gunneridae</taxon>
        <taxon>Pentapetalae</taxon>
        <taxon>rosids</taxon>
        <taxon>malvids</taxon>
        <taxon>Malvales</taxon>
        <taxon>Malvaceae</taxon>
        <taxon>Byttnerioideae</taxon>
        <taxon>Theobroma</taxon>
    </lineage>
</organism>
<dbReference type="HOGENOM" id="CLU_2175652_0_0_1"/>
<gene>
    <name evidence="2" type="ORF">TCM_029523</name>
</gene>
<dbReference type="Gramene" id="EOY27753">
    <property type="protein sequence ID" value="EOY27753"/>
    <property type="gene ID" value="TCM_029523"/>
</dbReference>
<dbReference type="Proteomes" id="UP000026915">
    <property type="component" value="Chromosome 6"/>
</dbReference>
<accession>A0A061GEC3</accession>
<feature type="transmembrane region" description="Helical" evidence="1">
    <location>
        <begin position="50"/>
        <end position="72"/>
    </location>
</feature>
<keyword evidence="3" id="KW-1185">Reference proteome</keyword>
<evidence type="ECO:0000313" key="2">
    <source>
        <dbReference type="EMBL" id="EOY27753.1"/>
    </source>
</evidence>
<dbReference type="InParanoid" id="A0A061GEC3"/>
<reference evidence="2 3" key="1">
    <citation type="journal article" date="2013" name="Genome Biol.">
        <title>The genome sequence of the most widely cultivated cacao type and its use to identify candidate genes regulating pod color.</title>
        <authorList>
            <person name="Motamayor J.C."/>
            <person name="Mockaitis K."/>
            <person name="Schmutz J."/>
            <person name="Haiminen N."/>
            <person name="Iii D.L."/>
            <person name="Cornejo O."/>
            <person name="Findley S.D."/>
            <person name="Zheng P."/>
            <person name="Utro F."/>
            <person name="Royaert S."/>
            <person name="Saski C."/>
            <person name="Jenkins J."/>
            <person name="Podicheti R."/>
            <person name="Zhao M."/>
            <person name="Scheffler B.E."/>
            <person name="Stack J.C."/>
            <person name="Feltus F.A."/>
            <person name="Mustiga G.M."/>
            <person name="Amores F."/>
            <person name="Phillips W."/>
            <person name="Marelli J.P."/>
            <person name="May G.D."/>
            <person name="Shapiro H."/>
            <person name="Ma J."/>
            <person name="Bustamante C.D."/>
            <person name="Schnell R.J."/>
            <person name="Main D."/>
            <person name="Gilbert D."/>
            <person name="Parida L."/>
            <person name="Kuhn D.N."/>
        </authorList>
    </citation>
    <scope>NUCLEOTIDE SEQUENCE [LARGE SCALE GENOMIC DNA]</scope>
    <source>
        <strain evidence="3">cv. Matina 1-6</strain>
    </source>
</reference>
<keyword evidence="1" id="KW-0472">Membrane</keyword>
<dbReference type="AlphaFoldDB" id="A0A061GEC3"/>